<keyword evidence="4" id="KW-1185">Reference proteome</keyword>
<evidence type="ECO:0000313" key="4">
    <source>
        <dbReference type="Proteomes" id="UP000253153"/>
    </source>
</evidence>
<accession>A0A366R4G0</accession>
<evidence type="ECO:0000313" key="3">
    <source>
        <dbReference type="EMBL" id="RBR11065.1"/>
    </source>
</evidence>
<organism evidence="3 4">
    <name type="scientific">Fusarium coffeatum</name>
    <dbReference type="NCBI Taxonomy" id="231269"/>
    <lineage>
        <taxon>Eukaryota</taxon>
        <taxon>Fungi</taxon>
        <taxon>Dikarya</taxon>
        <taxon>Ascomycota</taxon>
        <taxon>Pezizomycotina</taxon>
        <taxon>Sordariomycetes</taxon>
        <taxon>Hypocreomycetidae</taxon>
        <taxon>Hypocreales</taxon>
        <taxon>Nectriaceae</taxon>
        <taxon>Fusarium</taxon>
        <taxon>Fusarium incarnatum-equiseti species complex</taxon>
    </lineage>
</organism>
<dbReference type="Proteomes" id="UP000253153">
    <property type="component" value="Unassembled WGS sequence"/>
</dbReference>
<feature type="signal peptide" evidence="2">
    <location>
        <begin position="1"/>
        <end position="16"/>
    </location>
</feature>
<gene>
    <name evidence="3" type="ORF">FIESC28_09210</name>
</gene>
<feature type="region of interest" description="Disordered" evidence="1">
    <location>
        <begin position="99"/>
        <end position="118"/>
    </location>
</feature>
<feature type="chain" id="PRO_5016810206" evidence="2">
    <location>
        <begin position="17"/>
        <end position="168"/>
    </location>
</feature>
<keyword evidence="2" id="KW-0732">Signal</keyword>
<evidence type="ECO:0000256" key="1">
    <source>
        <dbReference type="SAM" id="MobiDB-lite"/>
    </source>
</evidence>
<feature type="region of interest" description="Disordered" evidence="1">
    <location>
        <begin position="139"/>
        <end position="168"/>
    </location>
</feature>
<evidence type="ECO:0000256" key="2">
    <source>
        <dbReference type="SAM" id="SignalP"/>
    </source>
</evidence>
<dbReference type="EMBL" id="QKXC01000225">
    <property type="protein sequence ID" value="RBR11065.1"/>
    <property type="molecule type" value="Genomic_DNA"/>
</dbReference>
<dbReference type="OrthoDB" id="5098460at2759"/>
<proteinExistence type="predicted"/>
<dbReference type="GeneID" id="41998643"/>
<name>A0A366R4G0_9HYPO</name>
<feature type="compositionally biased region" description="Basic and acidic residues" evidence="1">
    <location>
        <begin position="158"/>
        <end position="168"/>
    </location>
</feature>
<sequence length="168" mass="17082">MIFLRLITLFPAIALSSKLPFERGHATNADNCTYTGTWPVITVTSVLPTLTIGGPDGVQAHSAGGASLIYTTALPAIGADGIGVHTYTITTPCKETHFPGKPAAATRGSVGGEAGNAGHHGNVATLAATSAEFVTSAKDKTPMVADSKPTASLSSPDKSSDLDTFARS</sequence>
<protein>
    <submittedName>
        <fullName evidence="3">Uncharacterized protein</fullName>
    </submittedName>
</protein>
<dbReference type="RefSeq" id="XP_031012604.1">
    <property type="nucleotide sequence ID" value="XM_031163347.1"/>
</dbReference>
<comment type="caution">
    <text evidence="3">The sequence shown here is derived from an EMBL/GenBank/DDBJ whole genome shotgun (WGS) entry which is preliminary data.</text>
</comment>
<reference evidence="3 4" key="1">
    <citation type="submission" date="2018-06" db="EMBL/GenBank/DDBJ databases">
        <title>Fusarium incarnatum-equiseti species complex species 28.</title>
        <authorList>
            <person name="Gardiner D.M."/>
        </authorList>
    </citation>
    <scope>NUCLEOTIDE SEQUENCE [LARGE SCALE GENOMIC DNA]</scope>
    <source>
        <strain evidence="3 4">FIESC_28</strain>
    </source>
</reference>
<dbReference type="AlphaFoldDB" id="A0A366R4G0"/>